<protein>
    <submittedName>
        <fullName evidence="1">Uncharacterized protein</fullName>
    </submittedName>
</protein>
<keyword evidence="2" id="KW-1185">Reference proteome</keyword>
<evidence type="ECO:0000313" key="1">
    <source>
        <dbReference type="EMBL" id="CAB3409285.1"/>
    </source>
</evidence>
<gene>
    <name evidence="1" type="ORF">CBOVIS_LOCUS10956</name>
</gene>
<accession>A0A8S1F626</accession>
<organism evidence="1 2">
    <name type="scientific">Caenorhabditis bovis</name>
    <dbReference type="NCBI Taxonomy" id="2654633"/>
    <lineage>
        <taxon>Eukaryota</taxon>
        <taxon>Metazoa</taxon>
        <taxon>Ecdysozoa</taxon>
        <taxon>Nematoda</taxon>
        <taxon>Chromadorea</taxon>
        <taxon>Rhabditida</taxon>
        <taxon>Rhabditina</taxon>
        <taxon>Rhabditomorpha</taxon>
        <taxon>Rhabditoidea</taxon>
        <taxon>Rhabditidae</taxon>
        <taxon>Peloderinae</taxon>
        <taxon>Caenorhabditis</taxon>
    </lineage>
</organism>
<dbReference type="EMBL" id="CADEPM010000008">
    <property type="protein sequence ID" value="CAB3409285.1"/>
    <property type="molecule type" value="Genomic_DNA"/>
</dbReference>
<proteinExistence type="predicted"/>
<evidence type="ECO:0000313" key="2">
    <source>
        <dbReference type="Proteomes" id="UP000494206"/>
    </source>
</evidence>
<comment type="caution">
    <text evidence="1">The sequence shown here is derived from an EMBL/GenBank/DDBJ whole genome shotgun (WGS) entry which is preliminary data.</text>
</comment>
<dbReference type="AlphaFoldDB" id="A0A8S1F626"/>
<reference evidence="1 2" key="1">
    <citation type="submission" date="2020-04" db="EMBL/GenBank/DDBJ databases">
        <authorList>
            <person name="Laetsch R D."/>
            <person name="Stevens L."/>
            <person name="Kumar S."/>
            <person name="Blaxter L. M."/>
        </authorList>
    </citation>
    <scope>NUCLEOTIDE SEQUENCE [LARGE SCALE GENOMIC DNA]</scope>
</reference>
<name>A0A8S1F626_9PELO</name>
<dbReference type="Proteomes" id="UP000494206">
    <property type="component" value="Unassembled WGS sequence"/>
</dbReference>
<sequence>MVLRCRAPIARPTVKKEKCAWPVRMSADGWRLPSQRQDLPGIRQLGPSGVGYGTISRSRCYSTSSISYFEKNVTCFIDGDQILKYTG</sequence>